<dbReference type="PROSITE" id="PS50994">
    <property type="entry name" value="INTEGRASE"/>
    <property type="match status" value="1"/>
</dbReference>
<name>A0A1H6AAZ6_9BACT</name>
<dbReference type="Gene3D" id="3.30.420.10">
    <property type="entry name" value="Ribonuclease H-like superfamily/Ribonuclease H"/>
    <property type="match status" value="1"/>
</dbReference>
<dbReference type="NCBIfam" id="NF033516">
    <property type="entry name" value="transpos_IS3"/>
    <property type="match status" value="1"/>
</dbReference>
<dbReference type="InterPro" id="IPR025948">
    <property type="entry name" value="HTH-like_dom"/>
</dbReference>
<feature type="domain" description="Integrase catalytic" evidence="1">
    <location>
        <begin position="118"/>
        <end position="283"/>
    </location>
</feature>
<dbReference type="PANTHER" id="PTHR46889">
    <property type="entry name" value="TRANSPOSASE INSF FOR INSERTION SEQUENCE IS3B-RELATED"/>
    <property type="match status" value="1"/>
</dbReference>
<dbReference type="InterPro" id="IPR036397">
    <property type="entry name" value="RNaseH_sf"/>
</dbReference>
<dbReference type="InterPro" id="IPR048020">
    <property type="entry name" value="Transpos_IS3"/>
</dbReference>
<dbReference type="PANTHER" id="PTHR46889:SF4">
    <property type="entry name" value="TRANSPOSASE INSO FOR INSERTION SEQUENCE ELEMENT IS911B-RELATED"/>
    <property type="match status" value="1"/>
</dbReference>
<dbReference type="GO" id="GO:0015074">
    <property type="term" value="P:DNA integration"/>
    <property type="evidence" value="ECO:0007669"/>
    <property type="project" value="InterPro"/>
</dbReference>
<dbReference type="Pfam" id="PF00665">
    <property type="entry name" value="rve"/>
    <property type="match status" value="1"/>
</dbReference>
<dbReference type="InterPro" id="IPR001584">
    <property type="entry name" value="Integrase_cat-core"/>
</dbReference>
<dbReference type="GO" id="GO:0003676">
    <property type="term" value="F:nucleic acid binding"/>
    <property type="evidence" value="ECO:0007669"/>
    <property type="project" value="InterPro"/>
</dbReference>
<dbReference type="AlphaFoldDB" id="A0A1H6AAZ6"/>
<proteinExistence type="predicted"/>
<evidence type="ECO:0000259" key="1">
    <source>
        <dbReference type="PROSITE" id="PS50994"/>
    </source>
</evidence>
<dbReference type="Proteomes" id="UP000236736">
    <property type="component" value="Unassembled WGS sequence"/>
</dbReference>
<dbReference type="SUPFAM" id="SSF53098">
    <property type="entry name" value="Ribonuclease H-like"/>
    <property type="match status" value="1"/>
</dbReference>
<accession>A0A1H6AAZ6</accession>
<protein>
    <submittedName>
        <fullName evidence="2">Transposase InsO and inactivated derivatives</fullName>
    </submittedName>
</protein>
<dbReference type="EMBL" id="FNVR01000040">
    <property type="protein sequence ID" value="SEG45542.1"/>
    <property type="molecule type" value="Genomic_DNA"/>
</dbReference>
<dbReference type="STRING" id="1120964.GCA_001313265_07102"/>
<reference evidence="3" key="1">
    <citation type="submission" date="2016-10" db="EMBL/GenBank/DDBJ databases">
        <authorList>
            <person name="Varghese N."/>
            <person name="Submissions S."/>
        </authorList>
    </citation>
    <scope>NUCLEOTIDE SEQUENCE [LARGE SCALE GENOMIC DNA]</scope>
    <source>
        <strain evidence="3">DSM 17298</strain>
    </source>
</reference>
<organism evidence="2 3">
    <name type="scientific">Algoriphagus boritolerans DSM 17298 = JCM 18970</name>
    <dbReference type="NCBI Taxonomy" id="1120964"/>
    <lineage>
        <taxon>Bacteria</taxon>
        <taxon>Pseudomonadati</taxon>
        <taxon>Bacteroidota</taxon>
        <taxon>Cytophagia</taxon>
        <taxon>Cytophagales</taxon>
        <taxon>Cyclobacteriaceae</taxon>
        <taxon>Algoriphagus</taxon>
    </lineage>
</organism>
<dbReference type="InterPro" id="IPR050900">
    <property type="entry name" value="Transposase_IS3/IS150/IS904"/>
</dbReference>
<evidence type="ECO:0000313" key="3">
    <source>
        <dbReference type="Proteomes" id="UP000236736"/>
    </source>
</evidence>
<dbReference type="Pfam" id="PF13333">
    <property type="entry name" value="rve_2"/>
    <property type="match status" value="1"/>
</dbReference>
<gene>
    <name evidence="2" type="ORF">SAMN03080598_04010</name>
</gene>
<dbReference type="InterPro" id="IPR012337">
    <property type="entry name" value="RNaseH-like_sf"/>
</dbReference>
<keyword evidence="3" id="KW-1185">Reference proteome</keyword>
<dbReference type="Pfam" id="PF13276">
    <property type="entry name" value="HTH_21"/>
    <property type="match status" value="1"/>
</dbReference>
<evidence type="ECO:0000313" key="2">
    <source>
        <dbReference type="EMBL" id="SEG45542.1"/>
    </source>
</evidence>
<sequence length="287" mass="33531">MSEHQGEFAVEKMCKVFGVSRSSYYDWLTRKPSKRALENDVLRQTIQEVTEQTKSRLGSPKLTLELEDRGIFVSRPRVARLMKSMGIRSIISKKFKVCTTDSDHPYAPSKNLLDRDFTATRPGEKWVSDITYIRTQQGWLYLTVVMDLFDRKIIGWSMSRTLEANQTVIAALRMALGKRPVNPYELIFHSDRGVQYACEEFRVLLQKYQIIQSMSRKGNCWDNAVAENFFKIIKSELIYQLPIQNIGQAQVEIFEFIEIWYNKKRKHAYLNYLTPEQFTTKSKNLVA</sequence>